<gene>
    <name evidence="7" type="ORF">SAMN05216258_106130</name>
</gene>
<feature type="domain" description="HTH tetR-type" evidence="6">
    <location>
        <begin position="6"/>
        <end position="66"/>
    </location>
</feature>
<dbReference type="AlphaFoldDB" id="A0A1I3HR40"/>
<dbReference type="GO" id="GO:0000976">
    <property type="term" value="F:transcription cis-regulatory region binding"/>
    <property type="evidence" value="ECO:0007669"/>
    <property type="project" value="TreeGrafter"/>
</dbReference>
<dbReference type="Pfam" id="PF00440">
    <property type="entry name" value="TetR_N"/>
    <property type="match status" value="1"/>
</dbReference>
<dbReference type="InterPro" id="IPR009057">
    <property type="entry name" value="Homeodomain-like_sf"/>
</dbReference>
<dbReference type="SUPFAM" id="SSF46689">
    <property type="entry name" value="Homeodomain-like"/>
    <property type="match status" value="1"/>
</dbReference>
<dbReference type="STRING" id="1114924.SAMN05216258_106130"/>
<evidence type="ECO:0000259" key="6">
    <source>
        <dbReference type="PROSITE" id="PS50977"/>
    </source>
</evidence>
<keyword evidence="1" id="KW-0805">Transcription regulation</keyword>
<dbReference type="Pfam" id="PF17937">
    <property type="entry name" value="TetR_C_28"/>
    <property type="match status" value="1"/>
</dbReference>
<dbReference type="PANTHER" id="PTHR30055:SF234">
    <property type="entry name" value="HTH-TYPE TRANSCRIPTIONAL REGULATOR BETI"/>
    <property type="match status" value="1"/>
</dbReference>
<evidence type="ECO:0000256" key="5">
    <source>
        <dbReference type="SAM" id="MobiDB-lite"/>
    </source>
</evidence>
<dbReference type="PROSITE" id="PS50977">
    <property type="entry name" value="HTH_TETR_2"/>
    <property type="match status" value="1"/>
</dbReference>
<name>A0A1I3HR40_9RHOB</name>
<sequence length="215" mass="23040">MGRKRAIPDAQLLDAAESVVRRDGAARLTLDAVAAEAGISKSSVLYAVGSKRGLIRAIVERRIDEWHGRCAMLEEALADRPNRTIEAVLELIAEPMPQADRSVAVSLSAAVFSDETVRAPIQRDVAERFRRVARDAPAPTGAVCALLAIEGLLSLERFDLLHFEPEQRARLLAAISWLAEQEPGVGRLGPHAAMDEDDGAPSGGAFARTRCGGQG</sequence>
<evidence type="ECO:0000313" key="8">
    <source>
        <dbReference type="Proteomes" id="UP000199377"/>
    </source>
</evidence>
<dbReference type="Proteomes" id="UP000199377">
    <property type="component" value="Unassembled WGS sequence"/>
</dbReference>
<proteinExistence type="predicted"/>
<keyword evidence="8" id="KW-1185">Reference proteome</keyword>
<dbReference type="PANTHER" id="PTHR30055">
    <property type="entry name" value="HTH-TYPE TRANSCRIPTIONAL REGULATOR RUTR"/>
    <property type="match status" value="1"/>
</dbReference>
<dbReference type="RefSeq" id="WP_177236266.1">
    <property type="nucleotide sequence ID" value="NZ_FOQH01000006.1"/>
</dbReference>
<accession>A0A1I3HR40</accession>
<evidence type="ECO:0000256" key="3">
    <source>
        <dbReference type="ARBA" id="ARBA00023163"/>
    </source>
</evidence>
<dbReference type="GO" id="GO:0003700">
    <property type="term" value="F:DNA-binding transcription factor activity"/>
    <property type="evidence" value="ECO:0007669"/>
    <property type="project" value="TreeGrafter"/>
</dbReference>
<keyword evidence="2 4" id="KW-0238">DNA-binding</keyword>
<dbReference type="InterPro" id="IPR041479">
    <property type="entry name" value="TetR_CgmR_C"/>
</dbReference>
<dbReference type="InterPro" id="IPR001647">
    <property type="entry name" value="HTH_TetR"/>
</dbReference>
<dbReference type="Gene3D" id="1.10.357.10">
    <property type="entry name" value="Tetracycline Repressor, domain 2"/>
    <property type="match status" value="1"/>
</dbReference>
<evidence type="ECO:0000256" key="2">
    <source>
        <dbReference type="ARBA" id="ARBA00023125"/>
    </source>
</evidence>
<evidence type="ECO:0000313" key="7">
    <source>
        <dbReference type="EMBL" id="SFI38195.1"/>
    </source>
</evidence>
<reference evidence="7 8" key="1">
    <citation type="submission" date="2016-10" db="EMBL/GenBank/DDBJ databases">
        <authorList>
            <person name="de Groot N.N."/>
        </authorList>
    </citation>
    <scope>NUCLEOTIDE SEQUENCE [LARGE SCALE GENOMIC DNA]</scope>
    <source>
        <strain evidence="7 8">CGMCC 1.11030</strain>
    </source>
</reference>
<dbReference type="InterPro" id="IPR050109">
    <property type="entry name" value="HTH-type_TetR-like_transc_reg"/>
</dbReference>
<feature type="region of interest" description="Disordered" evidence="5">
    <location>
        <begin position="195"/>
        <end position="215"/>
    </location>
</feature>
<dbReference type="EMBL" id="FOQH01000006">
    <property type="protein sequence ID" value="SFI38195.1"/>
    <property type="molecule type" value="Genomic_DNA"/>
</dbReference>
<organism evidence="7 8">
    <name type="scientific">Albimonas pacifica</name>
    <dbReference type="NCBI Taxonomy" id="1114924"/>
    <lineage>
        <taxon>Bacteria</taxon>
        <taxon>Pseudomonadati</taxon>
        <taxon>Pseudomonadota</taxon>
        <taxon>Alphaproteobacteria</taxon>
        <taxon>Rhodobacterales</taxon>
        <taxon>Paracoccaceae</taxon>
        <taxon>Albimonas</taxon>
    </lineage>
</organism>
<feature type="DNA-binding region" description="H-T-H motif" evidence="4">
    <location>
        <begin position="29"/>
        <end position="48"/>
    </location>
</feature>
<evidence type="ECO:0000256" key="1">
    <source>
        <dbReference type="ARBA" id="ARBA00023015"/>
    </source>
</evidence>
<evidence type="ECO:0000256" key="4">
    <source>
        <dbReference type="PROSITE-ProRule" id="PRU00335"/>
    </source>
</evidence>
<protein>
    <submittedName>
        <fullName evidence="7">Transcriptional regulator, TetR family</fullName>
    </submittedName>
</protein>
<keyword evidence="3" id="KW-0804">Transcription</keyword>